<feature type="compositionally biased region" description="Basic and acidic residues" evidence="8">
    <location>
        <begin position="69"/>
        <end position="80"/>
    </location>
</feature>
<keyword evidence="7 9" id="KW-0472">Membrane</keyword>
<dbReference type="STRING" id="4155.A0A022RGL8"/>
<evidence type="ECO:0000256" key="6">
    <source>
        <dbReference type="ARBA" id="ARBA00022989"/>
    </source>
</evidence>
<name>A0A022RGL8_ERYGU</name>
<keyword evidence="3" id="KW-0813">Transport</keyword>
<dbReference type="PANTHER" id="PTHR33228">
    <property type="entry name" value="PROTEIN GLUTAMINE DUMPER 4-RELATED"/>
    <property type="match status" value="1"/>
</dbReference>
<feature type="region of interest" description="Disordered" evidence="8">
    <location>
        <begin position="60"/>
        <end position="80"/>
    </location>
</feature>
<organism evidence="10 11">
    <name type="scientific">Erythranthe guttata</name>
    <name type="common">Yellow monkey flower</name>
    <name type="synonym">Mimulus guttatus</name>
    <dbReference type="NCBI Taxonomy" id="4155"/>
    <lineage>
        <taxon>Eukaryota</taxon>
        <taxon>Viridiplantae</taxon>
        <taxon>Streptophyta</taxon>
        <taxon>Embryophyta</taxon>
        <taxon>Tracheophyta</taxon>
        <taxon>Spermatophyta</taxon>
        <taxon>Magnoliopsida</taxon>
        <taxon>eudicotyledons</taxon>
        <taxon>Gunneridae</taxon>
        <taxon>Pentapetalae</taxon>
        <taxon>asterids</taxon>
        <taxon>lamiids</taxon>
        <taxon>Lamiales</taxon>
        <taxon>Phrymaceae</taxon>
        <taxon>Erythranthe</taxon>
    </lineage>
</organism>
<evidence type="ECO:0000256" key="4">
    <source>
        <dbReference type="ARBA" id="ARBA00022692"/>
    </source>
</evidence>
<dbReference type="AlphaFoldDB" id="A0A022RGL8"/>
<dbReference type="Proteomes" id="UP000030748">
    <property type="component" value="Unassembled WGS sequence"/>
</dbReference>
<evidence type="ECO:0000313" key="11">
    <source>
        <dbReference type="Proteomes" id="UP000030748"/>
    </source>
</evidence>
<keyword evidence="5" id="KW-0029">Amino-acid transport</keyword>
<evidence type="ECO:0000256" key="2">
    <source>
        <dbReference type="ARBA" id="ARBA00009977"/>
    </source>
</evidence>
<comment type="similarity">
    <text evidence="2">Belongs to the GLUTAMINE DUMPER 1 (TC 9.B.60) family.</text>
</comment>
<dbReference type="InterPro" id="IPR040359">
    <property type="entry name" value="GDU"/>
</dbReference>
<feature type="region of interest" description="Disordered" evidence="8">
    <location>
        <begin position="1"/>
        <end position="21"/>
    </location>
</feature>
<dbReference type="OMA" id="DYNPTWL"/>
<dbReference type="GO" id="GO:0080143">
    <property type="term" value="P:regulation of amino acid export"/>
    <property type="evidence" value="ECO:0007669"/>
    <property type="project" value="InterPro"/>
</dbReference>
<keyword evidence="6 9" id="KW-1133">Transmembrane helix</keyword>
<keyword evidence="4 9" id="KW-0812">Transmembrane</keyword>
<evidence type="ECO:0000256" key="1">
    <source>
        <dbReference type="ARBA" id="ARBA00004167"/>
    </source>
</evidence>
<accession>A0A022RGL8</accession>
<dbReference type="GO" id="GO:0016020">
    <property type="term" value="C:membrane"/>
    <property type="evidence" value="ECO:0007669"/>
    <property type="project" value="UniProtKB-SubCell"/>
</dbReference>
<evidence type="ECO:0000256" key="8">
    <source>
        <dbReference type="SAM" id="MobiDB-lite"/>
    </source>
</evidence>
<gene>
    <name evidence="10" type="ORF">MIMGU_mgv1a023975mg</name>
</gene>
<evidence type="ECO:0000256" key="3">
    <source>
        <dbReference type="ARBA" id="ARBA00022448"/>
    </source>
</evidence>
<dbReference type="eggNOG" id="ENOG502S94S">
    <property type="taxonomic scope" value="Eukaryota"/>
</dbReference>
<evidence type="ECO:0000313" key="10">
    <source>
        <dbReference type="EMBL" id="EYU39356.1"/>
    </source>
</evidence>
<sequence>MISPRIQHPTTTTTTTAAAGGGGLQRWNSPIPYLFGGIALMLGAIALALVILACSYRNSSATSSSSESSNEKSKKHVDSLQAEAEHRIVVIMAGETNPTHLAKPIAAAAARRIEEQV</sequence>
<keyword evidence="11" id="KW-1185">Reference proteome</keyword>
<evidence type="ECO:0000256" key="7">
    <source>
        <dbReference type="ARBA" id="ARBA00023136"/>
    </source>
</evidence>
<proteinExistence type="inferred from homology"/>
<evidence type="ECO:0000256" key="5">
    <source>
        <dbReference type="ARBA" id="ARBA00022970"/>
    </source>
</evidence>
<reference evidence="10 11" key="1">
    <citation type="journal article" date="2013" name="Proc. Natl. Acad. Sci. U.S.A.">
        <title>Fine-scale variation in meiotic recombination in Mimulus inferred from population shotgun sequencing.</title>
        <authorList>
            <person name="Hellsten U."/>
            <person name="Wright K.M."/>
            <person name="Jenkins J."/>
            <person name="Shu S."/>
            <person name="Yuan Y."/>
            <person name="Wessler S.R."/>
            <person name="Schmutz J."/>
            <person name="Willis J.H."/>
            <person name="Rokhsar D.S."/>
        </authorList>
    </citation>
    <scope>NUCLEOTIDE SEQUENCE [LARGE SCALE GENOMIC DNA]</scope>
    <source>
        <strain evidence="11">cv. DUN x IM62</strain>
    </source>
</reference>
<dbReference type="PhylomeDB" id="A0A022RGL8"/>
<protein>
    <submittedName>
        <fullName evidence="10">Uncharacterized protein</fullName>
    </submittedName>
</protein>
<dbReference type="EMBL" id="KI630445">
    <property type="protein sequence ID" value="EYU39356.1"/>
    <property type="molecule type" value="Genomic_DNA"/>
</dbReference>
<evidence type="ECO:0000256" key="9">
    <source>
        <dbReference type="SAM" id="Phobius"/>
    </source>
</evidence>
<dbReference type="KEGG" id="egt:105955777"/>
<dbReference type="GO" id="GO:0006865">
    <property type="term" value="P:amino acid transport"/>
    <property type="evidence" value="ECO:0007669"/>
    <property type="project" value="UniProtKB-KW"/>
</dbReference>
<dbReference type="PANTHER" id="PTHR33228:SF76">
    <property type="entry name" value="PROTEIN GLUTAMINE DUMPER 7"/>
    <property type="match status" value="1"/>
</dbReference>
<comment type="subcellular location">
    <subcellularLocation>
        <location evidence="1">Membrane</location>
        <topology evidence="1">Single-pass membrane protein</topology>
    </subcellularLocation>
</comment>
<feature type="transmembrane region" description="Helical" evidence="9">
    <location>
        <begin position="33"/>
        <end position="56"/>
    </location>
</feature>